<reference evidence="3 4" key="1">
    <citation type="submission" date="2017-06" db="EMBL/GenBank/DDBJ databases">
        <authorList>
            <consortium name="Pathogen Informatics"/>
        </authorList>
    </citation>
    <scope>NUCLEOTIDE SEQUENCE [LARGE SCALE GENOMIC DNA]</scope>
    <source>
        <strain evidence="3 4">NCTC12149</strain>
    </source>
</reference>
<proteinExistence type="predicted"/>
<dbReference type="PROSITE" id="PS51819">
    <property type="entry name" value="VOC"/>
    <property type="match status" value="1"/>
</dbReference>
<dbReference type="InterPro" id="IPR025870">
    <property type="entry name" value="Glyoxalase-like_dom"/>
</dbReference>
<dbReference type="GO" id="GO:0004493">
    <property type="term" value="F:methylmalonyl-CoA epimerase activity"/>
    <property type="evidence" value="ECO:0007669"/>
    <property type="project" value="TreeGrafter"/>
</dbReference>
<dbReference type="InterPro" id="IPR037523">
    <property type="entry name" value="VOC_core"/>
</dbReference>
<dbReference type="PANTHER" id="PTHR43048">
    <property type="entry name" value="METHYLMALONYL-COA EPIMERASE"/>
    <property type="match status" value="1"/>
</dbReference>
<dbReference type="GO" id="GO:0046872">
    <property type="term" value="F:metal ion binding"/>
    <property type="evidence" value="ECO:0007669"/>
    <property type="project" value="UniProtKB-KW"/>
</dbReference>
<dbReference type="RefSeq" id="WP_093097209.1">
    <property type="nucleotide sequence ID" value="NZ_FNGK01000001.1"/>
</dbReference>
<protein>
    <submittedName>
        <fullName evidence="3">Glyoxalase-like domain</fullName>
    </submittedName>
</protein>
<organism evidence="3 4">
    <name type="scientific">Sphingobacterium mizutaii</name>
    <dbReference type="NCBI Taxonomy" id="1010"/>
    <lineage>
        <taxon>Bacteria</taxon>
        <taxon>Pseudomonadati</taxon>
        <taxon>Bacteroidota</taxon>
        <taxon>Sphingobacteriia</taxon>
        <taxon>Sphingobacteriales</taxon>
        <taxon>Sphingobacteriaceae</taxon>
        <taxon>Sphingobacterium</taxon>
    </lineage>
</organism>
<dbReference type="Proteomes" id="UP000215355">
    <property type="component" value="Chromosome 1"/>
</dbReference>
<dbReference type="PANTHER" id="PTHR43048:SF4">
    <property type="entry name" value="RING-CLEAVING DIOXYGENASE-RELATED"/>
    <property type="match status" value="1"/>
</dbReference>
<dbReference type="SUPFAM" id="SSF54593">
    <property type="entry name" value="Glyoxalase/Bleomycin resistance protein/Dihydroxybiphenyl dioxygenase"/>
    <property type="match status" value="1"/>
</dbReference>
<dbReference type="InterPro" id="IPR051785">
    <property type="entry name" value="MMCE/EMCE_epimerase"/>
</dbReference>
<dbReference type="GO" id="GO:0046491">
    <property type="term" value="P:L-methylmalonyl-CoA metabolic process"/>
    <property type="evidence" value="ECO:0007669"/>
    <property type="project" value="TreeGrafter"/>
</dbReference>
<evidence type="ECO:0000313" key="3">
    <source>
        <dbReference type="EMBL" id="SNV51514.1"/>
    </source>
</evidence>
<feature type="domain" description="VOC" evidence="2">
    <location>
        <begin position="2"/>
        <end position="128"/>
    </location>
</feature>
<dbReference type="Gene3D" id="3.10.180.10">
    <property type="entry name" value="2,3-Dihydroxybiphenyl 1,2-Dioxygenase, domain 1"/>
    <property type="match status" value="1"/>
</dbReference>
<dbReference type="InterPro" id="IPR029068">
    <property type="entry name" value="Glyas_Bleomycin-R_OHBP_Dase"/>
</dbReference>
<gene>
    <name evidence="3" type="ORF">SAMEA4412673_02425</name>
</gene>
<evidence type="ECO:0000313" key="4">
    <source>
        <dbReference type="Proteomes" id="UP000215355"/>
    </source>
</evidence>
<accession>A0AAJ4XDI5</accession>
<dbReference type="EMBL" id="LT906468">
    <property type="protein sequence ID" value="SNV51514.1"/>
    <property type="molecule type" value="Genomic_DNA"/>
</dbReference>
<dbReference type="Pfam" id="PF12681">
    <property type="entry name" value="Glyoxalase_2"/>
    <property type="match status" value="1"/>
</dbReference>
<evidence type="ECO:0000256" key="1">
    <source>
        <dbReference type="ARBA" id="ARBA00022723"/>
    </source>
</evidence>
<dbReference type="KEGG" id="smiz:4412673_02425"/>
<dbReference type="AlphaFoldDB" id="A0AAJ4XDI5"/>
<name>A0AAJ4XDI5_9SPHI</name>
<evidence type="ECO:0000259" key="2">
    <source>
        <dbReference type="PROSITE" id="PS51819"/>
    </source>
</evidence>
<keyword evidence="1" id="KW-0479">Metal-binding</keyword>
<sequence>MKLNNIRLLVRDFDTCFNFYKETLGLECVHGDLGEVYASFNIGIPGGLALFKSELMNMALGISAMENRRGSNDQFALILEVENVDESYAGLKKKGIDFITVPMDMDDWGIRVAHFRDPESNLIEIYTDLKR</sequence>